<proteinExistence type="predicted"/>
<evidence type="ECO:0000313" key="1">
    <source>
        <dbReference type="EMBL" id="MPC32549.1"/>
    </source>
</evidence>
<comment type="caution">
    <text evidence="1">The sequence shown here is derived from an EMBL/GenBank/DDBJ whole genome shotgun (WGS) entry which is preliminary data.</text>
</comment>
<reference evidence="1 2" key="1">
    <citation type="submission" date="2019-05" db="EMBL/GenBank/DDBJ databases">
        <title>Another draft genome of Portunus trituberculatus and its Hox gene families provides insights of decapod evolution.</title>
        <authorList>
            <person name="Jeong J.-H."/>
            <person name="Song I."/>
            <person name="Kim S."/>
            <person name="Choi T."/>
            <person name="Kim D."/>
            <person name="Ryu S."/>
            <person name="Kim W."/>
        </authorList>
    </citation>
    <scope>NUCLEOTIDE SEQUENCE [LARGE SCALE GENOMIC DNA]</scope>
    <source>
        <tissue evidence="1">Muscle</tissue>
    </source>
</reference>
<name>A0A5B7EH41_PORTR</name>
<evidence type="ECO:0000313" key="2">
    <source>
        <dbReference type="Proteomes" id="UP000324222"/>
    </source>
</evidence>
<accession>A0A5B7EH41</accession>
<sequence length="200" mass="22639">MHPIPGIQDFLAIKEVPVVDERSSIAPTVICKPAIHCNSLGQPFTSQSPPRQHTAYHRGRSLIHNLSHNLLKPPEPFLTLQRSLPSVLRNTMDLDPSSRKCHLADTYPRPDLPVLLIRNELSHLTIANHQNPTSGKEIIICPLLPLITTSCFLSLLNSLQQRKEFRRLHAVRRYEDLPPLHISEMIIYSQRGLTALVQVL</sequence>
<dbReference type="AlphaFoldDB" id="A0A5B7EH41"/>
<gene>
    <name evidence="1" type="ORF">E2C01_025862</name>
</gene>
<keyword evidence="2" id="KW-1185">Reference proteome</keyword>
<dbReference type="EMBL" id="VSRR010002648">
    <property type="protein sequence ID" value="MPC32549.1"/>
    <property type="molecule type" value="Genomic_DNA"/>
</dbReference>
<protein>
    <submittedName>
        <fullName evidence="1">Uncharacterized protein</fullName>
    </submittedName>
</protein>
<organism evidence="1 2">
    <name type="scientific">Portunus trituberculatus</name>
    <name type="common">Swimming crab</name>
    <name type="synonym">Neptunus trituberculatus</name>
    <dbReference type="NCBI Taxonomy" id="210409"/>
    <lineage>
        <taxon>Eukaryota</taxon>
        <taxon>Metazoa</taxon>
        <taxon>Ecdysozoa</taxon>
        <taxon>Arthropoda</taxon>
        <taxon>Crustacea</taxon>
        <taxon>Multicrustacea</taxon>
        <taxon>Malacostraca</taxon>
        <taxon>Eumalacostraca</taxon>
        <taxon>Eucarida</taxon>
        <taxon>Decapoda</taxon>
        <taxon>Pleocyemata</taxon>
        <taxon>Brachyura</taxon>
        <taxon>Eubrachyura</taxon>
        <taxon>Portunoidea</taxon>
        <taxon>Portunidae</taxon>
        <taxon>Portuninae</taxon>
        <taxon>Portunus</taxon>
    </lineage>
</organism>
<dbReference type="Proteomes" id="UP000324222">
    <property type="component" value="Unassembled WGS sequence"/>
</dbReference>